<evidence type="ECO:0000259" key="1">
    <source>
        <dbReference type="PROSITE" id="PS50181"/>
    </source>
</evidence>
<name>E3NI04_CAERE</name>
<dbReference type="InterPro" id="IPR001810">
    <property type="entry name" value="F-box_dom"/>
</dbReference>
<reference evidence="2" key="1">
    <citation type="submission" date="2007-07" db="EMBL/GenBank/DDBJ databases">
        <title>PCAP assembly of the Caenorhabditis remanei genome.</title>
        <authorList>
            <consortium name="The Caenorhabditis remanei Sequencing Consortium"/>
            <person name="Wilson R.K."/>
        </authorList>
    </citation>
    <scope>NUCLEOTIDE SEQUENCE [LARGE SCALE GENOMIC DNA]</scope>
    <source>
        <strain evidence="2">PB4641</strain>
    </source>
</reference>
<feature type="domain" description="F-box" evidence="1">
    <location>
        <begin position="9"/>
        <end position="55"/>
    </location>
</feature>
<dbReference type="Pfam" id="PF00646">
    <property type="entry name" value="F-box"/>
    <property type="match status" value="1"/>
</dbReference>
<dbReference type="PROSITE" id="PS50181">
    <property type="entry name" value="FBOX"/>
    <property type="match status" value="1"/>
</dbReference>
<dbReference type="PANTHER" id="PTHR21503">
    <property type="entry name" value="F-BOX-CONTAINING HYPOTHETICAL PROTEIN C.ELEGANS"/>
    <property type="match status" value="1"/>
</dbReference>
<evidence type="ECO:0000313" key="2">
    <source>
        <dbReference type="EMBL" id="EFO98702.1"/>
    </source>
</evidence>
<keyword evidence="3" id="KW-1185">Reference proteome</keyword>
<dbReference type="EMBL" id="DS268690">
    <property type="protein sequence ID" value="EFO98702.1"/>
    <property type="molecule type" value="Genomic_DNA"/>
</dbReference>
<dbReference type="OrthoDB" id="10615169at2759"/>
<dbReference type="Proteomes" id="UP000008281">
    <property type="component" value="Unassembled WGS sequence"/>
</dbReference>
<dbReference type="InParanoid" id="E3NI04"/>
<gene>
    <name evidence="2" type="ORF">CRE_19512</name>
</gene>
<dbReference type="AlphaFoldDB" id="E3NI04"/>
<evidence type="ECO:0000313" key="3">
    <source>
        <dbReference type="Proteomes" id="UP000008281"/>
    </source>
</evidence>
<organism evidence="3">
    <name type="scientific">Caenorhabditis remanei</name>
    <name type="common">Caenorhabditis vulgaris</name>
    <dbReference type="NCBI Taxonomy" id="31234"/>
    <lineage>
        <taxon>Eukaryota</taxon>
        <taxon>Metazoa</taxon>
        <taxon>Ecdysozoa</taxon>
        <taxon>Nematoda</taxon>
        <taxon>Chromadorea</taxon>
        <taxon>Rhabditida</taxon>
        <taxon>Rhabditina</taxon>
        <taxon>Rhabditomorpha</taxon>
        <taxon>Rhabditoidea</taxon>
        <taxon>Rhabditidae</taxon>
        <taxon>Peloderinae</taxon>
        <taxon>Caenorhabditis</taxon>
    </lineage>
</organism>
<dbReference type="HOGENOM" id="CLU_118249_0_0_1"/>
<accession>E3NI04</accession>
<dbReference type="PANTHER" id="PTHR21503:SF53">
    <property type="entry name" value="F-BOX ASSOCIATED DOMAIN-CONTAINING PROTEIN-RELATED"/>
    <property type="match status" value="1"/>
</dbReference>
<dbReference type="OMA" id="EWKFLLE"/>
<sequence length="186" mass="21519">MINNRRDNKFPIIRLPFLAIEEIFKTMHPIEIINFLMTSKRAKATTKNMTFYSKYAIGLGIDETMGIAILGTNNLEQMEEKTAENDGNILRSVFKYLKDPVEEWKHVCKYVLDIFKKQTIDTLTLYMDEFVDQNVSIIDFLRTNVKSVNGCNVLQSEEENDVDEHGAYLLANITVANELNSHLQYK</sequence>
<proteinExistence type="predicted"/>
<protein>
    <recommendedName>
        <fullName evidence="1">F-box domain-containing protein</fullName>
    </recommendedName>
</protein>